<evidence type="ECO:0000313" key="5">
    <source>
        <dbReference type="Proteomes" id="UP000215185"/>
    </source>
</evidence>
<dbReference type="GO" id="GO:0046872">
    <property type="term" value="F:metal ion binding"/>
    <property type="evidence" value="ECO:0007669"/>
    <property type="project" value="UniProtKB-KW"/>
</dbReference>
<dbReference type="InterPro" id="IPR024654">
    <property type="entry name" value="Calcineurin-like_PHP_lpxH"/>
</dbReference>
<dbReference type="EMBL" id="LT906439">
    <property type="protein sequence ID" value="SNU88849.1"/>
    <property type="molecule type" value="Genomic_DNA"/>
</dbReference>
<dbReference type="NCBIfam" id="TIGR00040">
    <property type="entry name" value="yfcE"/>
    <property type="match status" value="1"/>
</dbReference>
<dbReference type="PANTHER" id="PTHR11124">
    <property type="entry name" value="VACUOLAR SORTING PROTEIN VPS29"/>
    <property type="match status" value="1"/>
</dbReference>
<keyword evidence="2" id="KW-0479">Metal-binding</keyword>
<dbReference type="InterPro" id="IPR029052">
    <property type="entry name" value="Metallo-depent_PP-like"/>
</dbReference>
<dbReference type="RefSeq" id="WP_018374432.1">
    <property type="nucleotide sequence ID" value="NZ_LT906439.1"/>
</dbReference>
<reference evidence="4 5" key="1">
    <citation type="submission" date="2017-06" db="EMBL/GenBank/DDBJ databases">
        <authorList>
            <consortium name="Pathogen Informatics"/>
        </authorList>
    </citation>
    <scope>NUCLEOTIDE SEQUENCE [LARGE SCALE GENOMIC DNA]</scope>
    <source>
        <strain evidence="4 5">NCTC13788</strain>
    </source>
</reference>
<dbReference type="SUPFAM" id="SSF56300">
    <property type="entry name" value="Metallo-dependent phosphatases"/>
    <property type="match status" value="1"/>
</dbReference>
<feature type="domain" description="Calcineurin-like phosphoesterase" evidence="3">
    <location>
        <begin position="5"/>
        <end position="145"/>
    </location>
</feature>
<protein>
    <recommendedName>
        <fullName evidence="2">Phosphoesterase</fullName>
        <ecNumber evidence="2">3.1.4.-</ecNumber>
    </recommendedName>
</protein>
<evidence type="ECO:0000313" key="4">
    <source>
        <dbReference type="EMBL" id="SNU88849.1"/>
    </source>
</evidence>
<name>A0A239SUB7_9STRE</name>
<dbReference type="EC" id="3.1.4.-" evidence="2"/>
<dbReference type="GO" id="GO:0016787">
    <property type="term" value="F:hydrolase activity"/>
    <property type="evidence" value="ECO:0007669"/>
    <property type="project" value="UniProtKB-UniRule"/>
</dbReference>
<keyword evidence="5" id="KW-1185">Reference proteome</keyword>
<comment type="cofactor">
    <cofactor evidence="2">
        <name>a divalent metal cation</name>
        <dbReference type="ChEBI" id="CHEBI:60240"/>
    </cofactor>
</comment>
<evidence type="ECO:0000256" key="2">
    <source>
        <dbReference type="RuleBase" id="RU362039"/>
    </source>
</evidence>
<dbReference type="OrthoDB" id="9800565at2"/>
<dbReference type="AlphaFoldDB" id="A0A239SUB7"/>
<dbReference type="STRING" id="1123308.GCA_000380085_01887"/>
<proteinExistence type="inferred from homology"/>
<evidence type="ECO:0000259" key="3">
    <source>
        <dbReference type="Pfam" id="PF12850"/>
    </source>
</evidence>
<gene>
    <name evidence="4" type="ORF">SAMEA4412692_01248</name>
</gene>
<organism evidence="4 5">
    <name type="scientific">Streptococcus merionis</name>
    <dbReference type="NCBI Taxonomy" id="400065"/>
    <lineage>
        <taxon>Bacteria</taxon>
        <taxon>Bacillati</taxon>
        <taxon>Bacillota</taxon>
        <taxon>Bacilli</taxon>
        <taxon>Lactobacillales</taxon>
        <taxon>Streptococcaceae</taxon>
        <taxon>Streptococcus</taxon>
    </lineage>
</organism>
<dbReference type="KEGG" id="smen:SAMEA4412692_1248"/>
<dbReference type="Gene3D" id="3.60.21.10">
    <property type="match status" value="1"/>
</dbReference>
<accession>A0A239SUB7</accession>
<comment type="similarity">
    <text evidence="1 2">Belongs to the metallophosphoesterase superfamily. YfcE family.</text>
</comment>
<dbReference type="InterPro" id="IPR041802">
    <property type="entry name" value="MPP_YfcE"/>
</dbReference>
<dbReference type="Proteomes" id="UP000215185">
    <property type="component" value="Chromosome 1"/>
</dbReference>
<evidence type="ECO:0000256" key="1">
    <source>
        <dbReference type="ARBA" id="ARBA00008950"/>
    </source>
</evidence>
<dbReference type="InterPro" id="IPR000979">
    <property type="entry name" value="Phosphodiesterase_MJ0936/Vps29"/>
</dbReference>
<dbReference type="eggNOG" id="COG0622">
    <property type="taxonomic scope" value="Bacteria"/>
</dbReference>
<dbReference type="Pfam" id="PF12850">
    <property type="entry name" value="Metallophos_2"/>
    <property type="match status" value="1"/>
</dbReference>
<dbReference type="CDD" id="cd00841">
    <property type="entry name" value="MPP_YfcE"/>
    <property type="match status" value="1"/>
</dbReference>
<sequence length="171" mass="19453">MVTRFIIMSDSHGDRGIVEDIKARYQGKVAALFHNGDSELDASDSLWDGIHVVKGNCDWTAFPERVITTIDGVTIAQTHGHLYAINYGWTRLNYWAEEAGADICLYGHLHVPAADMRDGCLFVNPGSISQPRGLIQERLYAILDIYPDHFHIEYLDRNHQPYPDLTRDIKR</sequence>